<dbReference type="AlphaFoldDB" id="A0A0E9UHQ5"/>
<accession>A0A0E9UHQ5</accession>
<dbReference type="EMBL" id="GBXM01043321">
    <property type="protein sequence ID" value="JAH65256.1"/>
    <property type="molecule type" value="Transcribed_RNA"/>
</dbReference>
<evidence type="ECO:0000256" key="1">
    <source>
        <dbReference type="SAM" id="SignalP"/>
    </source>
</evidence>
<name>A0A0E9UHQ5_ANGAN</name>
<protein>
    <recommendedName>
        <fullName evidence="3">Secreted protein</fullName>
    </recommendedName>
</protein>
<organism evidence="2">
    <name type="scientific">Anguilla anguilla</name>
    <name type="common">European freshwater eel</name>
    <name type="synonym">Muraena anguilla</name>
    <dbReference type="NCBI Taxonomy" id="7936"/>
    <lineage>
        <taxon>Eukaryota</taxon>
        <taxon>Metazoa</taxon>
        <taxon>Chordata</taxon>
        <taxon>Craniata</taxon>
        <taxon>Vertebrata</taxon>
        <taxon>Euteleostomi</taxon>
        <taxon>Actinopterygii</taxon>
        <taxon>Neopterygii</taxon>
        <taxon>Teleostei</taxon>
        <taxon>Anguilliformes</taxon>
        <taxon>Anguillidae</taxon>
        <taxon>Anguilla</taxon>
    </lineage>
</organism>
<proteinExistence type="predicted"/>
<reference evidence="2" key="1">
    <citation type="submission" date="2014-11" db="EMBL/GenBank/DDBJ databases">
        <authorList>
            <person name="Amaro Gonzalez C."/>
        </authorList>
    </citation>
    <scope>NUCLEOTIDE SEQUENCE</scope>
</reference>
<reference evidence="2" key="2">
    <citation type="journal article" date="2015" name="Fish Shellfish Immunol.">
        <title>Early steps in the European eel (Anguilla anguilla)-Vibrio vulnificus interaction in the gills: Role of the RtxA13 toxin.</title>
        <authorList>
            <person name="Callol A."/>
            <person name="Pajuelo D."/>
            <person name="Ebbesson L."/>
            <person name="Teles M."/>
            <person name="MacKenzie S."/>
            <person name="Amaro C."/>
        </authorList>
    </citation>
    <scope>NUCLEOTIDE SEQUENCE</scope>
</reference>
<evidence type="ECO:0008006" key="3">
    <source>
        <dbReference type="Google" id="ProtNLM"/>
    </source>
</evidence>
<feature type="signal peptide" evidence="1">
    <location>
        <begin position="1"/>
        <end position="18"/>
    </location>
</feature>
<keyword evidence="1" id="KW-0732">Signal</keyword>
<evidence type="ECO:0000313" key="2">
    <source>
        <dbReference type="EMBL" id="JAH65256.1"/>
    </source>
</evidence>
<sequence length="82" mass="8901">MASFSLLIFLHALSTSTAVHLPHSHALSLLILLKQFLFMLQICLGPQICLLHHTDVVGAECGHPSWIKDTPLETAVPLPPPA</sequence>
<feature type="chain" id="PRO_5002433201" description="Secreted protein" evidence="1">
    <location>
        <begin position="19"/>
        <end position="82"/>
    </location>
</feature>